<evidence type="ECO:0000313" key="7">
    <source>
        <dbReference type="EMBL" id="SKA39768.1"/>
    </source>
</evidence>
<feature type="transmembrane region" description="Helical" evidence="6">
    <location>
        <begin position="341"/>
        <end position="362"/>
    </location>
</feature>
<feature type="transmembrane region" description="Helical" evidence="6">
    <location>
        <begin position="310"/>
        <end position="334"/>
    </location>
</feature>
<evidence type="ECO:0000256" key="4">
    <source>
        <dbReference type="ARBA" id="ARBA00022989"/>
    </source>
</evidence>
<dbReference type="Pfam" id="PF07690">
    <property type="entry name" value="MFS_1"/>
    <property type="match status" value="1"/>
</dbReference>
<feature type="transmembrane region" description="Helical" evidence="6">
    <location>
        <begin position="55"/>
        <end position="72"/>
    </location>
</feature>
<dbReference type="Gene3D" id="1.20.1250.20">
    <property type="entry name" value="MFS general substrate transporter like domains"/>
    <property type="match status" value="1"/>
</dbReference>
<keyword evidence="5 6" id="KW-0472">Membrane</keyword>
<dbReference type="GO" id="GO:0016020">
    <property type="term" value="C:membrane"/>
    <property type="evidence" value="ECO:0007669"/>
    <property type="project" value="UniProtKB-SubCell"/>
</dbReference>
<feature type="transmembrane region" description="Helical" evidence="6">
    <location>
        <begin position="276"/>
        <end position="298"/>
    </location>
</feature>
<keyword evidence="8" id="KW-1185">Reference proteome</keyword>
<evidence type="ECO:0000256" key="2">
    <source>
        <dbReference type="ARBA" id="ARBA00022448"/>
    </source>
</evidence>
<gene>
    <name evidence="7" type="ORF">SAMN04488128_10556</name>
</gene>
<keyword evidence="4 6" id="KW-1133">Transmembrane helix</keyword>
<feature type="transmembrane region" description="Helical" evidence="6">
    <location>
        <begin position="238"/>
        <end position="255"/>
    </location>
</feature>
<feature type="transmembrane region" description="Helical" evidence="6">
    <location>
        <begin position="84"/>
        <end position="103"/>
    </location>
</feature>
<dbReference type="PANTHER" id="PTHR42718">
    <property type="entry name" value="MAJOR FACILITATOR SUPERFAMILY MULTIDRUG TRANSPORTER MFSC"/>
    <property type="match status" value="1"/>
</dbReference>
<reference evidence="8" key="1">
    <citation type="submission" date="2017-02" db="EMBL/GenBank/DDBJ databases">
        <authorList>
            <person name="Varghese N."/>
            <person name="Submissions S."/>
        </authorList>
    </citation>
    <scope>NUCLEOTIDE SEQUENCE [LARGE SCALE GENOMIC DNA]</scope>
    <source>
        <strain evidence="8">DSM 22224</strain>
    </source>
</reference>
<name>A0A1T4THH7_9BACT</name>
<feature type="transmembrane region" description="Helical" evidence="6">
    <location>
        <begin position="204"/>
        <end position="226"/>
    </location>
</feature>
<accession>A0A1T4THH7</accession>
<dbReference type="SUPFAM" id="SSF103473">
    <property type="entry name" value="MFS general substrate transporter"/>
    <property type="match status" value="1"/>
</dbReference>
<dbReference type="InterPro" id="IPR011701">
    <property type="entry name" value="MFS"/>
</dbReference>
<feature type="transmembrane region" description="Helical" evidence="6">
    <location>
        <begin position="405"/>
        <end position="424"/>
    </location>
</feature>
<dbReference type="EMBL" id="FUWZ01000005">
    <property type="protein sequence ID" value="SKA39768.1"/>
    <property type="molecule type" value="Genomic_DNA"/>
</dbReference>
<proteinExistence type="predicted"/>
<feature type="transmembrane region" description="Helical" evidence="6">
    <location>
        <begin position="21"/>
        <end position="49"/>
    </location>
</feature>
<dbReference type="Proteomes" id="UP000190367">
    <property type="component" value="Unassembled WGS sequence"/>
</dbReference>
<evidence type="ECO:0000256" key="6">
    <source>
        <dbReference type="SAM" id="Phobius"/>
    </source>
</evidence>
<sequence length="530" mass="59974">MAYALSPYRFFVPRTVKGPAIIVLIILQSFVLGITSTTASRLAAFYGIAPETVTWFSQAGAIGMVAIIPVYYRLRMYFRKSDLLQLALVLQVVLSLLCFTVNYAPLLLIGNFFIGMLKLACLLDFISLLTNEYPIMRHRALFYGIYYTIARFGGELANILVNPVLEADDWRDIYLISAAAAGVCMLLCVCLFHRQRMQRRVPLYQVDWLSMLLFVAAAFLFAYMLTYGKTLDWFEDDTIVYALAGCVIGTSLFIYRQFQVKRPFWNLRVFRLYRQVPLGIAFMVVLYVFYSTNMLFNYYAGYNFRGEENYLSQVAVITLCAYLVSFPLTGWLLYKGAQRRAMLSLGFLFYGGSLYLFCNNIQTAATVDALVVPFLLQGMAYGLVLTTLSTFTATNVPRHMNGDRVMGSLSFRYIIGSFAGYSLYSNWLFRGTATHAAALSEHLTADNPLYGRELGNFRALYQSHGMDLQHATLAAQAMIRQKLQLQAMLASLRGVAMYVAILAVIAAVLVLLVRRFEMHEIAARNKYKIV</sequence>
<feature type="transmembrane region" description="Helical" evidence="6">
    <location>
        <begin position="495"/>
        <end position="513"/>
    </location>
</feature>
<dbReference type="PANTHER" id="PTHR42718:SF9">
    <property type="entry name" value="MAJOR FACILITATOR SUPERFAMILY MULTIDRUG TRANSPORTER MFSC"/>
    <property type="match status" value="1"/>
</dbReference>
<dbReference type="GO" id="GO:0022857">
    <property type="term" value="F:transmembrane transporter activity"/>
    <property type="evidence" value="ECO:0007669"/>
    <property type="project" value="InterPro"/>
</dbReference>
<dbReference type="STRING" id="634771.SAMN04488128_10556"/>
<comment type="subcellular location">
    <subcellularLocation>
        <location evidence="1">Membrane</location>
        <topology evidence="1">Multi-pass membrane protein</topology>
    </subcellularLocation>
</comment>
<evidence type="ECO:0000256" key="5">
    <source>
        <dbReference type="ARBA" id="ARBA00023136"/>
    </source>
</evidence>
<feature type="transmembrane region" description="Helical" evidence="6">
    <location>
        <begin position="374"/>
        <end position="393"/>
    </location>
</feature>
<organism evidence="7 8">
    <name type="scientific">Chitinophaga eiseniae</name>
    <dbReference type="NCBI Taxonomy" id="634771"/>
    <lineage>
        <taxon>Bacteria</taxon>
        <taxon>Pseudomonadati</taxon>
        <taxon>Bacteroidota</taxon>
        <taxon>Chitinophagia</taxon>
        <taxon>Chitinophagales</taxon>
        <taxon>Chitinophagaceae</taxon>
        <taxon>Chitinophaga</taxon>
    </lineage>
</organism>
<keyword evidence="3 6" id="KW-0812">Transmembrane</keyword>
<protein>
    <submittedName>
        <fullName evidence="7">Major Facilitator Superfamily protein</fullName>
    </submittedName>
</protein>
<dbReference type="AlphaFoldDB" id="A0A1T4THH7"/>
<feature type="transmembrane region" description="Helical" evidence="6">
    <location>
        <begin position="173"/>
        <end position="192"/>
    </location>
</feature>
<dbReference type="OrthoDB" id="622032at2"/>
<keyword evidence="2" id="KW-0813">Transport</keyword>
<evidence type="ECO:0000313" key="8">
    <source>
        <dbReference type="Proteomes" id="UP000190367"/>
    </source>
</evidence>
<feature type="transmembrane region" description="Helical" evidence="6">
    <location>
        <begin position="109"/>
        <end position="129"/>
    </location>
</feature>
<evidence type="ECO:0000256" key="3">
    <source>
        <dbReference type="ARBA" id="ARBA00022692"/>
    </source>
</evidence>
<dbReference type="RefSeq" id="WP_159456178.1">
    <property type="nucleotide sequence ID" value="NZ_FUWZ01000005.1"/>
</dbReference>
<dbReference type="InterPro" id="IPR036259">
    <property type="entry name" value="MFS_trans_sf"/>
</dbReference>
<feature type="transmembrane region" description="Helical" evidence="6">
    <location>
        <begin position="141"/>
        <end position="161"/>
    </location>
</feature>
<evidence type="ECO:0000256" key="1">
    <source>
        <dbReference type="ARBA" id="ARBA00004141"/>
    </source>
</evidence>